<sequence>MNPSHIEDMYSEMQKAANAGHLSRADRIRREITAAEREWQQQQSVRHADPQTAPTAAELRNDAAELETRFINAAKRGDHADYSAAHSEYLATKRELAAAERREMNEADAAHRLRKARADAGMDADGTRKTQGYDSAGDLIADMMRRGPVRFQIEQYLRESGTKPPKRS</sequence>
<dbReference type="EMBL" id="WMBA01000025">
    <property type="protein sequence ID" value="MTD55702.1"/>
    <property type="molecule type" value="Genomic_DNA"/>
</dbReference>
<reference evidence="3 4" key="1">
    <citation type="submission" date="2019-11" db="EMBL/GenBank/DDBJ databases">
        <title>Draft genome of Amycolatopsis RM579.</title>
        <authorList>
            <person name="Duangmal K."/>
            <person name="Mingma R."/>
        </authorList>
    </citation>
    <scope>NUCLEOTIDE SEQUENCE [LARGE SCALE GENOMIC DNA]</scope>
    <source>
        <strain evidence="3 4">RM579</strain>
    </source>
</reference>
<dbReference type="AlphaFoldDB" id="A0A6N7YUT6"/>
<gene>
    <name evidence="3" type="ORF">GKO32_17220</name>
</gene>
<evidence type="ECO:0000256" key="2">
    <source>
        <dbReference type="SAM" id="MobiDB-lite"/>
    </source>
</evidence>
<keyword evidence="1" id="KW-0175">Coiled coil</keyword>
<evidence type="ECO:0000256" key="1">
    <source>
        <dbReference type="SAM" id="Coils"/>
    </source>
</evidence>
<protein>
    <submittedName>
        <fullName evidence="3">Uncharacterized protein</fullName>
    </submittedName>
</protein>
<evidence type="ECO:0000313" key="3">
    <source>
        <dbReference type="EMBL" id="MTD55702.1"/>
    </source>
</evidence>
<evidence type="ECO:0000313" key="4">
    <source>
        <dbReference type="Proteomes" id="UP000440096"/>
    </source>
</evidence>
<feature type="coiled-coil region" evidence="1">
    <location>
        <begin position="18"/>
        <end position="76"/>
    </location>
</feature>
<organism evidence="3 4">
    <name type="scientific">Amycolatopsis pithecellobii</name>
    <dbReference type="NCBI Taxonomy" id="664692"/>
    <lineage>
        <taxon>Bacteria</taxon>
        <taxon>Bacillati</taxon>
        <taxon>Actinomycetota</taxon>
        <taxon>Actinomycetes</taxon>
        <taxon>Pseudonocardiales</taxon>
        <taxon>Pseudonocardiaceae</taxon>
        <taxon>Amycolatopsis</taxon>
    </lineage>
</organism>
<accession>A0A6N7YUT6</accession>
<name>A0A6N7YUT6_9PSEU</name>
<dbReference type="RefSeq" id="WP_154757903.1">
    <property type="nucleotide sequence ID" value="NZ_WMBA01000025.1"/>
</dbReference>
<feature type="compositionally biased region" description="Basic and acidic residues" evidence="2">
    <location>
        <begin position="112"/>
        <end position="128"/>
    </location>
</feature>
<keyword evidence="4" id="KW-1185">Reference proteome</keyword>
<proteinExistence type="predicted"/>
<feature type="region of interest" description="Disordered" evidence="2">
    <location>
        <begin position="112"/>
        <end position="134"/>
    </location>
</feature>
<dbReference type="Proteomes" id="UP000440096">
    <property type="component" value="Unassembled WGS sequence"/>
</dbReference>
<comment type="caution">
    <text evidence="3">The sequence shown here is derived from an EMBL/GenBank/DDBJ whole genome shotgun (WGS) entry which is preliminary data.</text>
</comment>